<evidence type="ECO:0000313" key="3">
    <source>
        <dbReference type="EMBL" id="WAL59446.1"/>
    </source>
</evidence>
<protein>
    <recommendedName>
        <fullName evidence="5">LPXTG cell wall anchor domain-containing protein</fullName>
    </recommendedName>
</protein>
<name>A0A9E9C3Y8_9CYAN</name>
<dbReference type="AlphaFoldDB" id="A0A9E9C3Y8"/>
<gene>
    <name evidence="3" type="ORF">OXH18_20065</name>
</gene>
<feature type="signal peptide" evidence="2">
    <location>
        <begin position="1"/>
        <end position="29"/>
    </location>
</feature>
<evidence type="ECO:0000256" key="1">
    <source>
        <dbReference type="SAM" id="Phobius"/>
    </source>
</evidence>
<evidence type="ECO:0008006" key="5">
    <source>
        <dbReference type="Google" id="ProtNLM"/>
    </source>
</evidence>
<feature type="chain" id="PRO_5039111988" description="LPXTG cell wall anchor domain-containing protein" evidence="2">
    <location>
        <begin position="30"/>
        <end position="162"/>
    </location>
</feature>
<keyword evidence="4" id="KW-1185">Reference proteome</keyword>
<organism evidence="3 4">
    <name type="scientific">Thermocoleostomius sinensis A174</name>
    <dbReference type="NCBI Taxonomy" id="2016057"/>
    <lineage>
        <taxon>Bacteria</taxon>
        <taxon>Bacillati</taxon>
        <taxon>Cyanobacteriota</taxon>
        <taxon>Cyanophyceae</taxon>
        <taxon>Oculatellales</taxon>
        <taxon>Oculatellaceae</taxon>
        <taxon>Thermocoleostomius</taxon>
    </lineage>
</organism>
<keyword evidence="1" id="KW-0472">Membrane</keyword>
<keyword evidence="1" id="KW-0812">Transmembrane</keyword>
<reference evidence="3" key="1">
    <citation type="submission" date="2022-12" db="EMBL/GenBank/DDBJ databases">
        <title>Polyphasic identification of a Novel Hot-Spring Cyanobacterium Ocullathermofonsia sinensis gen nov. sp. nov. and Genomic Insights on its Adaptations to the Thermal Habitat.</title>
        <authorList>
            <person name="Daroch M."/>
            <person name="Tang J."/>
            <person name="Jiang Y."/>
        </authorList>
    </citation>
    <scope>NUCLEOTIDE SEQUENCE</scope>
    <source>
        <strain evidence="3">PKUAC-SCTA174</strain>
    </source>
</reference>
<dbReference type="EMBL" id="CP113797">
    <property type="protein sequence ID" value="WAL59446.1"/>
    <property type="molecule type" value="Genomic_DNA"/>
</dbReference>
<evidence type="ECO:0000256" key="2">
    <source>
        <dbReference type="SAM" id="SignalP"/>
    </source>
</evidence>
<evidence type="ECO:0000313" key="4">
    <source>
        <dbReference type="Proteomes" id="UP001163152"/>
    </source>
</evidence>
<accession>A0A9E9C3Y8</accession>
<dbReference type="Proteomes" id="UP001163152">
    <property type="component" value="Chromosome"/>
</dbReference>
<feature type="transmembrane region" description="Helical" evidence="1">
    <location>
        <begin position="87"/>
        <end position="106"/>
    </location>
</feature>
<proteinExistence type="predicted"/>
<keyword evidence="1" id="KW-1133">Transmembrane helix</keyword>
<dbReference type="RefSeq" id="WP_268609241.1">
    <property type="nucleotide sequence ID" value="NZ_CP113797.1"/>
</dbReference>
<keyword evidence="2" id="KW-0732">Signal</keyword>
<dbReference type="KEGG" id="tsin:OXH18_20065"/>
<sequence>MKPALSHTVLRSMALTTAFTLTLATASMASPCIFSKMRGASEANAPHYTPGSVDATVDAADLSDSVDAPMAGSTLSNVNQLSDFNKLALGLGLVAAAGLIAGGIGLKRRLSRPVEPINSAVASEASADSAFETSAFTIEVPAAALESLNTREESSEADSVSV</sequence>